<dbReference type="InterPro" id="IPR013640">
    <property type="entry name" value="Vfa1"/>
</dbReference>
<comment type="caution">
    <text evidence="2">The sequence shown here is derived from an EMBL/GenBank/DDBJ whole genome shotgun (WGS) entry which is preliminary data.</text>
</comment>
<feature type="region of interest" description="Disordered" evidence="1">
    <location>
        <begin position="1"/>
        <end position="128"/>
    </location>
</feature>
<feature type="compositionally biased region" description="Basic and acidic residues" evidence="1">
    <location>
        <begin position="7"/>
        <end position="56"/>
    </location>
</feature>
<evidence type="ECO:0000313" key="3">
    <source>
        <dbReference type="Proteomes" id="UP000565441"/>
    </source>
</evidence>
<keyword evidence="3" id="KW-1185">Reference proteome</keyword>
<gene>
    <name evidence="2" type="ORF">D9615_000119</name>
</gene>
<sequence length="128" mass="14590">MGLTDEEIAKVKDEWEEKQRKKENEKEKEKEKEKETEGEKDKGRNDSDASKEKESNRGNSKSSKIATPLSTPKTPPSPAMAHERFALHRDFFAMRQAEHRKRRQAAQAKNLAPRLPGAPSGTLAEDKY</sequence>
<reference evidence="2 3" key="1">
    <citation type="journal article" date="2020" name="ISME J.">
        <title>Uncovering the hidden diversity of litter-decomposition mechanisms in mushroom-forming fungi.</title>
        <authorList>
            <person name="Floudas D."/>
            <person name="Bentzer J."/>
            <person name="Ahren D."/>
            <person name="Johansson T."/>
            <person name="Persson P."/>
            <person name="Tunlid A."/>
        </authorList>
    </citation>
    <scope>NUCLEOTIDE SEQUENCE [LARGE SCALE GENOMIC DNA]</scope>
    <source>
        <strain evidence="2 3">CBS 661.87</strain>
    </source>
</reference>
<proteinExistence type="predicted"/>
<evidence type="ECO:0000313" key="2">
    <source>
        <dbReference type="EMBL" id="KAF5388317.1"/>
    </source>
</evidence>
<dbReference type="PANTHER" id="PTHR28218:SF1">
    <property type="entry name" value="VPS4-ASSOCIATED PROTEIN 1"/>
    <property type="match status" value="1"/>
</dbReference>
<feature type="compositionally biased region" description="Basic and acidic residues" evidence="1">
    <location>
        <begin position="81"/>
        <end position="92"/>
    </location>
</feature>
<accession>A0A8H5HRS3</accession>
<organism evidence="2 3">
    <name type="scientific">Tricholomella constricta</name>
    <dbReference type="NCBI Taxonomy" id="117010"/>
    <lineage>
        <taxon>Eukaryota</taxon>
        <taxon>Fungi</taxon>
        <taxon>Dikarya</taxon>
        <taxon>Basidiomycota</taxon>
        <taxon>Agaricomycotina</taxon>
        <taxon>Agaricomycetes</taxon>
        <taxon>Agaricomycetidae</taxon>
        <taxon>Agaricales</taxon>
        <taxon>Tricholomatineae</taxon>
        <taxon>Lyophyllaceae</taxon>
        <taxon>Tricholomella</taxon>
    </lineage>
</organism>
<dbReference type="Pfam" id="PF08432">
    <property type="entry name" value="Vfa1"/>
    <property type="match status" value="1"/>
</dbReference>
<dbReference type="GO" id="GO:0007034">
    <property type="term" value="P:vacuolar transport"/>
    <property type="evidence" value="ECO:0007669"/>
    <property type="project" value="TreeGrafter"/>
</dbReference>
<dbReference type="GO" id="GO:0005768">
    <property type="term" value="C:endosome"/>
    <property type="evidence" value="ECO:0007669"/>
    <property type="project" value="TreeGrafter"/>
</dbReference>
<evidence type="ECO:0000256" key="1">
    <source>
        <dbReference type="SAM" id="MobiDB-lite"/>
    </source>
</evidence>
<dbReference type="EMBL" id="JAACJP010000001">
    <property type="protein sequence ID" value="KAF5388317.1"/>
    <property type="molecule type" value="Genomic_DNA"/>
</dbReference>
<name>A0A8H5HRS3_9AGAR</name>
<dbReference type="AlphaFoldDB" id="A0A8H5HRS3"/>
<dbReference type="Proteomes" id="UP000565441">
    <property type="component" value="Unassembled WGS sequence"/>
</dbReference>
<protein>
    <submittedName>
        <fullName evidence="2">Uncharacterized protein</fullName>
    </submittedName>
</protein>
<dbReference type="PANTHER" id="PTHR28218">
    <property type="entry name" value="VPS4-ASSOCIATED PROTEIN 1"/>
    <property type="match status" value="1"/>
</dbReference>
<dbReference type="OrthoDB" id="2158714at2759"/>